<keyword evidence="3" id="KW-0804">Transcription</keyword>
<dbReference type="SMART" id="SM00347">
    <property type="entry name" value="HTH_MARR"/>
    <property type="match status" value="1"/>
</dbReference>
<protein>
    <submittedName>
        <fullName evidence="5">MarR family transcriptional regulator</fullName>
    </submittedName>
</protein>
<dbReference type="PROSITE" id="PS50995">
    <property type="entry name" value="HTH_MARR_2"/>
    <property type="match status" value="1"/>
</dbReference>
<accession>A0ABR8YF99</accession>
<evidence type="ECO:0000256" key="1">
    <source>
        <dbReference type="ARBA" id="ARBA00023015"/>
    </source>
</evidence>
<dbReference type="Pfam" id="PF12802">
    <property type="entry name" value="MarR_2"/>
    <property type="match status" value="1"/>
</dbReference>
<dbReference type="PANTHER" id="PTHR33164:SF57">
    <property type="entry name" value="MARR-FAMILY TRANSCRIPTIONAL REGULATOR"/>
    <property type="match status" value="1"/>
</dbReference>
<keyword evidence="2" id="KW-0238">DNA-binding</keyword>
<dbReference type="Gene3D" id="1.10.10.10">
    <property type="entry name" value="Winged helix-like DNA-binding domain superfamily/Winged helix DNA-binding domain"/>
    <property type="match status" value="1"/>
</dbReference>
<dbReference type="PROSITE" id="PS01117">
    <property type="entry name" value="HTH_MARR_1"/>
    <property type="match status" value="1"/>
</dbReference>
<keyword evidence="6" id="KW-1185">Reference proteome</keyword>
<organism evidence="5 6">
    <name type="scientific">Arthrobacter pullicola</name>
    <dbReference type="NCBI Taxonomy" id="2762224"/>
    <lineage>
        <taxon>Bacteria</taxon>
        <taxon>Bacillati</taxon>
        <taxon>Actinomycetota</taxon>
        <taxon>Actinomycetes</taxon>
        <taxon>Micrococcales</taxon>
        <taxon>Micrococcaceae</taxon>
        <taxon>Arthrobacter</taxon>
    </lineage>
</organism>
<sequence>MTDHPPATAPAPAPAPASTTTAIESLEQELSVLWRRARAASQRVAKAVHPNLEPAAYGLLVLLQRRGPLRLTDLAAAIGVGKPSVSRQIVILETLGLVEKHADPEDGRAQAISLTPLGQEQLLRTQRAREEHFRLLLSSWDEAEVLALSTLLHKLNVSEVPGHA</sequence>
<evidence type="ECO:0000313" key="5">
    <source>
        <dbReference type="EMBL" id="MBD8042899.1"/>
    </source>
</evidence>
<dbReference type="RefSeq" id="WP_191745864.1">
    <property type="nucleotide sequence ID" value="NZ_JACSQC010000002.1"/>
</dbReference>
<gene>
    <name evidence="5" type="ORF">H9638_03630</name>
</gene>
<dbReference type="InterPro" id="IPR039422">
    <property type="entry name" value="MarR/SlyA-like"/>
</dbReference>
<comment type="caution">
    <text evidence="5">The sequence shown here is derived from an EMBL/GenBank/DDBJ whole genome shotgun (WGS) entry which is preliminary data.</text>
</comment>
<evidence type="ECO:0000259" key="4">
    <source>
        <dbReference type="PROSITE" id="PS50995"/>
    </source>
</evidence>
<dbReference type="InterPro" id="IPR036388">
    <property type="entry name" value="WH-like_DNA-bd_sf"/>
</dbReference>
<feature type="domain" description="HTH marR-type" evidence="4">
    <location>
        <begin position="23"/>
        <end position="157"/>
    </location>
</feature>
<evidence type="ECO:0000256" key="2">
    <source>
        <dbReference type="ARBA" id="ARBA00023125"/>
    </source>
</evidence>
<dbReference type="InterPro" id="IPR000835">
    <property type="entry name" value="HTH_MarR-typ"/>
</dbReference>
<evidence type="ECO:0000313" key="6">
    <source>
        <dbReference type="Proteomes" id="UP000652763"/>
    </source>
</evidence>
<dbReference type="Proteomes" id="UP000652763">
    <property type="component" value="Unassembled WGS sequence"/>
</dbReference>
<keyword evidence="1" id="KW-0805">Transcription regulation</keyword>
<name>A0ABR8YF99_9MICC</name>
<proteinExistence type="predicted"/>
<reference evidence="5 6" key="1">
    <citation type="submission" date="2020-08" db="EMBL/GenBank/DDBJ databases">
        <title>A Genomic Blueprint of the Chicken Gut Microbiome.</title>
        <authorList>
            <person name="Gilroy R."/>
            <person name="Ravi A."/>
            <person name="Getino M."/>
            <person name="Pursley I."/>
            <person name="Horton D.L."/>
            <person name="Alikhan N.-F."/>
            <person name="Baker D."/>
            <person name="Gharbi K."/>
            <person name="Hall N."/>
            <person name="Watson M."/>
            <person name="Adriaenssens E.M."/>
            <person name="Foster-Nyarko E."/>
            <person name="Jarju S."/>
            <person name="Secka A."/>
            <person name="Antonio M."/>
            <person name="Oren A."/>
            <person name="Chaudhuri R."/>
            <person name="La Ragione R.M."/>
            <person name="Hildebrand F."/>
            <person name="Pallen M.J."/>
        </authorList>
    </citation>
    <scope>NUCLEOTIDE SEQUENCE [LARGE SCALE GENOMIC DNA]</scope>
    <source>
        <strain evidence="5 6">Sa2BUA2</strain>
    </source>
</reference>
<dbReference type="EMBL" id="JACSQC010000002">
    <property type="protein sequence ID" value="MBD8042899.1"/>
    <property type="molecule type" value="Genomic_DNA"/>
</dbReference>
<dbReference type="PANTHER" id="PTHR33164">
    <property type="entry name" value="TRANSCRIPTIONAL REGULATOR, MARR FAMILY"/>
    <property type="match status" value="1"/>
</dbReference>
<dbReference type="PRINTS" id="PR00598">
    <property type="entry name" value="HTHMARR"/>
</dbReference>
<dbReference type="SUPFAM" id="SSF46785">
    <property type="entry name" value="Winged helix' DNA-binding domain"/>
    <property type="match status" value="1"/>
</dbReference>
<dbReference type="InterPro" id="IPR023187">
    <property type="entry name" value="Tscrpt_reg_MarR-type_CS"/>
</dbReference>
<evidence type="ECO:0000256" key="3">
    <source>
        <dbReference type="ARBA" id="ARBA00023163"/>
    </source>
</evidence>
<dbReference type="InterPro" id="IPR036390">
    <property type="entry name" value="WH_DNA-bd_sf"/>
</dbReference>